<keyword evidence="2" id="KW-0732">Signal</keyword>
<reference evidence="3 4" key="1">
    <citation type="journal article" date="2006" name="Science">
        <title>The genome of black cottonwood, Populus trichocarpa (Torr. &amp; Gray).</title>
        <authorList>
            <person name="Tuskan G.A."/>
            <person name="Difazio S."/>
            <person name="Jansson S."/>
            <person name="Bohlmann J."/>
            <person name="Grigoriev I."/>
            <person name="Hellsten U."/>
            <person name="Putnam N."/>
            <person name="Ralph S."/>
            <person name="Rombauts S."/>
            <person name="Salamov A."/>
            <person name="Schein J."/>
            <person name="Sterck L."/>
            <person name="Aerts A."/>
            <person name="Bhalerao R.R."/>
            <person name="Bhalerao R.P."/>
            <person name="Blaudez D."/>
            <person name="Boerjan W."/>
            <person name="Brun A."/>
            <person name="Brunner A."/>
            <person name="Busov V."/>
            <person name="Campbell M."/>
            <person name="Carlson J."/>
            <person name="Chalot M."/>
            <person name="Chapman J."/>
            <person name="Chen G.L."/>
            <person name="Cooper D."/>
            <person name="Coutinho P.M."/>
            <person name="Couturier J."/>
            <person name="Covert S."/>
            <person name="Cronk Q."/>
            <person name="Cunningham R."/>
            <person name="Davis J."/>
            <person name="Degroeve S."/>
            <person name="Dejardin A."/>
            <person name="Depamphilis C."/>
            <person name="Detter J."/>
            <person name="Dirks B."/>
            <person name="Dubchak I."/>
            <person name="Duplessis S."/>
            <person name="Ehlting J."/>
            <person name="Ellis B."/>
            <person name="Gendler K."/>
            <person name="Goodstein D."/>
            <person name="Gribskov M."/>
            <person name="Grimwood J."/>
            <person name="Groover A."/>
            <person name="Gunter L."/>
            <person name="Hamberger B."/>
            <person name="Heinze B."/>
            <person name="Helariutta Y."/>
            <person name="Henrissat B."/>
            <person name="Holligan D."/>
            <person name="Holt R."/>
            <person name="Huang W."/>
            <person name="Islam-Faridi N."/>
            <person name="Jones S."/>
            <person name="Jones-Rhoades M."/>
            <person name="Jorgensen R."/>
            <person name="Joshi C."/>
            <person name="Kangasjarvi J."/>
            <person name="Karlsson J."/>
            <person name="Kelleher C."/>
            <person name="Kirkpatrick R."/>
            <person name="Kirst M."/>
            <person name="Kohler A."/>
            <person name="Kalluri U."/>
            <person name="Larimer F."/>
            <person name="Leebens-Mack J."/>
            <person name="Leple J.C."/>
            <person name="Locascio P."/>
            <person name="Lou Y."/>
            <person name="Lucas S."/>
            <person name="Martin F."/>
            <person name="Montanini B."/>
            <person name="Napoli C."/>
            <person name="Nelson D.R."/>
            <person name="Nelson C."/>
            <person name="Nieminen K."/>
            <person name="Nilsson O."/>
            <person name="Pereda V."/>
            <person name="Peter G."/>
            <person name="Philippe R."/>
            <person name="Pilate G."/>
            <person name="Poliakov A."/>
            <person name="Razumovskaya J."/>
            <person name="Richardson P."/>
            <person name="Rinaldi C."/>
            <person name="Ritland K."/>
            <person name="Rouze P."/>
            <person name="Ryaboy D."/>
            <person name="Schmutz J."/>
            <person name="Schrader J."/>
            <person name="Segerman B."/>
            <person name="Shin H."/>
            <person name="Siddiqui A."/>
            <person name="Sterky F."/>
            <person name="Terry A."/>
            <person name="Tsai C.J."/>
            <person name="Uberbacher E."/>
            <person name="Unneberg P."/>
            <person name="Vahala J."/>
            <person name="Wall K."/>
            <person name="Wessler S."/>
            <person name="Yang G."/>
            <person name="Yin T."/>
            <person name="Douglas C."/>
            <person name="Marra M."/>
            <person name="Sandberg G."/>
            <person name="Van de Peer Y."/>
            <person name="Rokhsar D."/>
        </authorList>
    </citation>
    <scope>NUCLEOTIDE SEQUENCE [LARGE SCALE GENOMIC DNA]</scope>
    <source>
        <strain evidence="4">cv. Nisqually</strain>
    </source>
</reference>
<feature type="signal peptide" evidence="2">
    <location>
        <begin position="1"/>
        <end position="18"/>
    </location>
</feature>
<dbReference type="GO" id="GO:0003723">
    <property type="term" value="F:RNA binding"/>
    <property type="evidence" value="ECO:0007669"/>
    <property type="project" value="InterPro"/>
</dbReference>
<dbReference type="Proteomes" id="UP000006729">
    <property type="component" value="Chromosome 8"/>
</dbReference>
<evidence type="ECO:0000313" key="3">
    <source>
        <dbReference type="EMBL" id="PNT24847.1"/>
    </source>
</evidence>
<evidence type="ECO:0000313" key="4">
    <source>
        <dbReference type="Proteomes" id="UP000006729"/>
    </source>
</evidence>
<dbReference type="InterPro" id="IPR002885">
    <property type="entry name" value="PPR_rpt"/>
</dbReference>
<dbReference type="EMBL" id="CM009297">
    <property type="protein sequence ID" value="PNT24847.1"/>
    <property type="molecule type" value="Genomic_DNA"/>
</dbReference>
<dbReference type="NCBIfam" id="TIGR00756">
    <property type="entry name" value="PPR"/>
    <property type="match status" value="2"/>
</dbReference>
<evidence type="ECO:0000256" key="1">
    <source>
        <dbReference type="ARBA" id="ARBA00022737"/>
    </source>
</evidence>
<keyword evidence="1" id="KW-0677">Repeat</keyword>
<dbReference type="InterPro" id="IPR011990">
    <property type="entry name" value="TPR-like_helical_dom_sf"/>
</dbReference>
<evidence type="ECO:0000256" key="2">
    <source>
        <dbReference type="SAM" id="SignalP"/>
    </source>
</evidence>
<dbReference type="Pfam" id="PF01535">
    <property type="entry name" value="PPR"/>
    <property type="match status" value="3"/>
</dbReference>
<dbReference type="Gene3D" id="1.25.40.10">
    <property type="entry name" value="Tetratricopeptide repeat domain"/>
    <property type="match status" value="1"/>
</dbReference>
<sequence length="306" mass="34430">MHPALTSLLLKLLPSSSSLDYALSIFTDLPTCDNPLSNKLFRYLSRIAEPETAFLAYDKISFSFPSLLKAASRTSGLIEGKEIHGIAAKLCFDKDPFVRMGLVGLYAAFDRILNARLVFDKMSYRDSGLYDDVLQLFEEMRNSNLKPGEKVLSTTILASGQARNLSFLTAMVSGYSRVGRVEDARFVCCHMYEKDLVFNRLGYAESDKPQEALNVFSQMQVLGIKPDQVTILSVISASAHLESMYWDLIGQQRQPNSCEPKKCWLFELSSQSSRQTTLIHKKIFIYIMNLIDKGKPSTIVVVINCY</sequence>
<proteinExistence type="predicted"/>
<dbReference type="PANTHER" id="PTHR47926:SF347">
    <property type="entry name" value="PENTATRICOPEPTIDE REPEAT-CONTAINING PROTEIN"/>
    <property type="match status" value="1"/>
</dbReference>
<accession>A0A2K1ZHU5</accession>
<dbReference type="STRING" id="3694.A0A2K1ZHU5"/>
<dbReference type="PANTHER" id="PTHR47926">
    <property type="entry name" value="PENTATRICOPEPTIDE REPEAT-CONTAINING PROTEIN"/>
    <property type="match status" value="1"/>
</dbReference>
<gene>
    <name evidence="3" type="ORF">POPTR_008G154300</name>
</gene>
<dbReference type="GO" id="GO:0005739">
    <property type="term" value="C:mitochondrion"/>
    <property type="evidence" value="ECO:0000318"/>
    <property type="project" value="GO_Central"/>
</dbReference>
<dbReference type="InterPro" id="IPR046960">
    <property type="entry name" value="PPR_At4g14850-like_plant"/>
</dbReference>
<name>A0A2K1ZHU5_POPTR</name>
<organism evidence="3 4">
    <name type="scientific">Populus trichocarpa</name>
    <name type="common">Western balsam poplar</name>
    <name type="synonym">Populus balsamifera subsp. trichocarpa</name>
    <dbReference type="NCBI Taxonomy" id="3694"/>
    <lineage>
        <taxon>Eukaryota</taxon>
        <taxon>Viridiplantae</taxon>
        <taxon>Streptophyta</taxon>
        <taxon>Embryophyta</taxon>
        <taxon>Tracheophyta</taxon>
        <taxon>Spermatophyta</taxon>
        <taxon>Magnoliopsida</taxon>
        <taxon>eudicotyledons</taxon>
        <taxon>Gunneridae</taxon>
        <taxon>Pentapetalae</taxon>
        <taxon>rosids</taxon>
        <taxon>fabids</taxon>
        <taxon>Malpighiales</taxon>
        <taxon>Salicaceae</taxon>
        <taxon>Saliceae</taxon>
        <taxon>Populus</taxon>
    </lineage>
</organism>
<feature type="chain" id="PRO_5014365680" description="Pentacotripeptide-repeat region of PRORP domain-containing protein" evidence="2">
    <location>
        <begin position="19"/>
        <end position="306"/>
    </location>
</feature>
<dbReference type="AlphaFoldDB" id="A0A2K1ZHU5"/>
<dbReference type="InParanoid" id="A0A2K1ZHU5"/>
<keyword evidence="4" id="KW-1185">Reference proteome</keyword>
<protein>
    <recommendedName>
        <fullName evidence="5">Pentacotripeptide-repeat region of PRORP domain-containing protein</fullName>
    </recommendedName>
</protein>
<evidence type="ECO:0008006" key="5">
    <source>
        <dbReference type="Google" id="ProtNLM"/>
    </source>
</evidence>
<dbReference type="GO" id="GO:0080156">
    <property type="term" value="P:mitochondrial mRNA modification"/>
    <property type="evidence" value="ECO:0000318"/>
    <property type="project" value="GO_Central"/>
</dbReference>